<dbReference type="InterPro" id="IPR035907">
    <property type="entry name" value="Hppk_sf"/>
</dbReference>
<dbReference type="InterPro" id="IPR000550">
    <property type="entry name" value="Hppk"/>
</dbReference>
<evidence type="ECO:0000313" key="14">
    <source>
        <dbReference type="EMBL" id="MDV6228823.1"/>
    </source>
</evidence>
<evidence type="ECO:0000259" key="13">
    <source>
        <dbReference type="PROSITE" id="PS00794"/>
    </source>
</evidence>
<reference evidence="14 15" key="1">
    <citation type="submission" date="2023-10" db="EMBL/GenBank/DDBJ databases">
        <authorList>
            <person name="Venkata Ramana C."/>
            <person name="Sasikala C."/>
            <person name="Dhurka M."/>
        </authorList>
    </citation>
    <scope>NUCLEOTIDE SEQUENCE [LARGE SCALE GENOMIC DNA]</scope>
    <source>
        <strain evidence="14 15">KCTC 32151</strain>
    </source>
</reference>
<dbReference type="PANTHER" id="PTHR43071:SF1">
    <property type="entry name" value="2-AMINO-4-HYDROXY-6-HYDROXYMETHYLDIHYDROPTERIDINE PYROPHOSPHOKINASE"/>
    <property type="match status" value="1"/>
</dbReference>
<feature type="domain" description="7,8-dihydro-6-hydroxymethylpterin-pyrophosphokinase" evidence="13">
    <location>
        <begin position="91"/>
        <end position="102"/>
    </location>
</feature>
<keyword evidence="9" id="KW-0289">Folate biosynthesis</keyword>
<dbReference type="NCBIfam" id="TIGR01498">
    <property type="entry name" value="folK"/>
    <property type="match status" value="1"/>
</dbReference>
<evidence type="ECO:0000256" key="2">
    <source>
        <dbReference type="ARBA" id="ARBA00005810"/>
    </source>
</evidence>
<comment type="similarity">
    <text evidence="2">Belongs to the HPPK family.</text>
</comment>
<organism evidence="14 15">
    <name type="scientific">Nitratireductor aquimarinus</name>
    <dbReference type="NCBI Taxonomy" id="889300"/>
    <lineage>
        <taxon>Bacteria</taxon>
        <taxon>Pseudomonadati</taxon>
        <taxon>Pseudomonadota</taxon>
        <taxon>Alphaproteobacteria</taxon>
        <taxon>Hyphomicrobiales</taxon>
        <taxon>Phyllobacteriaceae</taxon>
        <taxon>Nitratireductor</taxon>
    </lineage>
</organism>
<evidence type="ECO:0000256" key="6">
    <source>
        <dbReference type="ARBA" id="ARBA00022741"/>
    </source>
</evidence>
<keyword evidence="5 14" id="KW-0808">Transferase</keyword>
<sequence>MPKTHDAYLGLGGNIGEPRRAMQLVLQALDERADTAVLAVSALYRTPPWGVVDQPDFLNAVALVRTELAPHALLDECLSIERALKRVRAERWGPRPIDVDILLYGDLSIDDEGLTIPHPRMGERAFVLGPLSEIAPGIEIDGQMIESRLATLDQAGMERITADGGWWRSPPNNPTNKKSG</sequence>
<evidence type="ECO:0000256" key="1">
    <source>
        <dbReference type="ARBA" id="ARBA00005051"/>
    </source>
</evidence>
<dbReference type="RefSeq" id="WP_113155363.1">
    <property type="nucleotide sequence ID" value="NZ_JAWLIP010000013.1"/>
</dbReference>
<evidence type="ECO:0000256" key="8">
    <source>
        <dbReference type="ARBA" id="ARBA00022840"/>
    </source>
</evidence>
<name>A0ABU4ARF4_9HYPH</name>
<comment type="caution">
    <text evidence="14">The sequence shown here is derived from an EMBL/GenBank/DDBJ whole genome shotgun (WGS) entry which is preliminary data.</text>
</comment>
<evidence type="ECO:0000256" key="4">
    <source>
        <dbReference type="ARBA" id="ARBA00016218"/>
    </source>
</evidence>
<proteinExistence type="inferred from homology"/>
<evidence type="ECO:0000313" key="15">
    <source>
        <dbReference type="Proteomes" id="UP001185659"/>
    </source>
</evidence>
<gene>
    <name evidence="14" type="primary">folK</name>
    <name evidence="14" type="ORF">R2G56_21255</name>
</gene>
<evidence type="ECO:0000256" key="11">
    <source>
        <dbReference type="ARBA" id="ARBA00029766"/>
    </source>
</evidence>
<keyword evidence="8" id="KW-0067">ATP-binding</keyword>
<evidence type="ECO:0000256" key="7">
    <source>
        <dbReference type="ARBA" id="ARBA00022777"/>
    </source>
</evidence>
<dbReference type="Gene3D" id="3.30.70.560">
    <property type="entry name" value="7,8-Dihydro-6-hydroxymethylpterin-pyrophosphokinase HPPK"/>
    <property type="match status" value="1"/>
</dbReference>
<comment type="pathway">
    <text evidence="1">Cofactor biosynthesis; tetrahydrofolate biosynthesis; 2-amino-4-hydroxy-6-hydroxymethyl-7,8-dihydropteridine diphosphate from 7,8-dihydroneopterin triphosphate: step 4/4.</text>
</comment>
<dbReference type="Pfam" id="PF01288">
    <property type="entry name" value="HPPK"/>
    <property type="match status" value="1"/>
</dbReference>
<evidence type="ECO:0000256" key="12">
    <source>
        <dbReference type="ARBA" id="ARBA00033413"/>
    </source>
</evidence>
<dbReference type="SUPFAM" id="SSF55083">
    <property type="entry name" value="6-hydroxymethyl-7,8-dihydropterin pyrophosphokinase, HPPK"/>
    <property type="match status" value="1"/>
</dbReference>
<evidence type="ECO:0000256" key="9">
    <source>
        <dbReference type="ARBA" id="ARBA00022909"/>
    </source>
</evidence>
<dbReference type="Proteomes" id="UP001185659">
    <property type="component" value="Unassembled WGS sequence"/>
</dbReference>
<evidence type="ECO:0000256" key="5">
    <source>
        <dbReference type="ARBA" id="ARBA00022679"/>
    </source>
</evidence>
<evidence type="ECO:0000256" key="10">
    <source>
        <dbReference type="ARBA" id="ARBA00029409"/>
    </source>
</evidence>
<dbReference type="GO" id="GO:0003848">
    <property type="term" value="F:2-amino-4-hydroxy-6-hydroxymethyldihydropteridine diphosphokinase activity"/>
    <property type="evidence" value="ECO:0007669"/>
    <property type="project" value="UniProtKB-EC"/>
</dbReference>
<dbReference type="PANTHER" id="PTHR43071">
    <property type="entry name" value="2-AMINO-4-HYDROXY-6-HYDROXYMETHYLDIHYDROPTERIDINE PYROPHOSPHOKINASE"/>
    <property type="match status" value="1"/>
</dbReference>
<accession>A0ABU4ARF4</accession>
<keyword evidence="15" id="KW-1185">Reference proteome</keyword>
<keyword evidence="7" id="KW-0418">Kinase</keyword>
<evidence type="ECO:0000256" key="3">
    <source>
        <dbReference type="ARBA" id="ARBA00013253"/>
    </source>
</evidence>
<comment type="function">
    <text evidence="10">Catalyzes the transfer of pyrophosphate from adenosine triphosphate (ATP) to 6-hydroxymethyl-7,8-dihydropterin, an enzymatic step in folate biosynthesis pathway.</text>
</comment>
<dbReference type="CDD" id="cd00483">
    <property type="entry name" value="HPPK"/>
    <property type="match status" value="1"/>
</dbReference>
<keyword evidence="6" id="KW-0547">Nucleotide-binding</keyword>
<dbReference type="EMBL" id="JAWLIP010000013">
    <property type="protein sequence ID" value="MDV6228823.1"/>
    <property type="molecule type" value="Genomic_DNA"/>
</dbReference>
<dbReference type="PROSITE" id="PS00794">
    <property type="entry name" value="HPPK"/>
    <property type="match status" value="1"/>
</dbReference>
<protein>
    <recommendedName>
        <fullName evidence="4">2-amino-4-hydroxy-6-hydroxymethyldihydropteridine pyrophosphokinase</fullName>
        <ecNumber evidence="3">2.7.6.3</ecNumber>
    </recommendedName>
    <alternativeName>
        <fullName evidence="11">6-hydroxymethyl-7,8-dihydropterin pyrophosphokinase</fullName>
    </alternativeName>
    <alternativeName>
        <fullName evidence="12">7,8-dihydro-6-hydroxymethylpterin-pyrophosphokinase</fullName>
    </alternativeName>
</protein>
<dbReference type="EC" id="2.7.6.3" evidence="3"/>